<dbReference type="SUPFAM" id="SSF53328">
    <property type="entry name" value="Formyltransferase"/>
    <property type="match status" value="1"/>
</dbReference>
<feature type="domain" description="Formyl transferase N-terminal" evidence="5">
    <location>
        <begin position="2"/>
        <end position="182"/>
    </location>
</feature>
<evidence type="ECO:0000313" key="7">
    <source>
        <dbReference type="Proteomes" id="UP000018837"/>
    </source>
</evidence>
<comment type="caution">
    <text evidence="4">Lacks conserved residue(s) required for the propagation of feature annotation.</text>
</comment>
<evidence type="ECO:0000256" key="3">
    <source>
        <dbReference type="ARBA" id="ARBA00022755"/>
    </source>
</evidence>
<dbReference type="EC" id="2.1.2.2" evidence="4"/>
<dbReference type="CDD" id="cd08645">
    <property type="entry name" value="FMT_core_GART"/>
    <property type="match status" value="1"/>
</dbReference>
<evidence type="ECO:0000259" key="5">
    <source>
        <dbReference type="Pfam" id="PF00551"/>
    </source>
</evidence>
<keyword evidence="3 4" id="KW-0658">Purine biosynthesis</keyword>
<proteinExistence type="inferred from homology"/>
<keyword evidence="2 4" id="KW-0808">Transferase</keyword>
<dbReference type="GO" id="GO:0005829">
    <property type="term" value="C:cytosol"/>
    <property type="evidence" value="ECO:0007669"/>
    <property type="project" value="TreeGrafter"/>
</dbReference>
<dbReference type="Pfam" id="PF00551">
    <property type="entry name" value="Formyl_trans_N"/>
    <property type="match status" value="1"/>
</dbReference>
<comment type="pathway">
    <text evidence="1 4">Purine metabolism; IMP biosynthesis via de novo pathway; N(2)-formyl-N(1)-(5-phospho-D-ribosyl)glycinamide from N(1)-(5-phospho-D-ribosyl)glycinamide (10-formyl THF route): step 1/1.</text>
</comment>
<dbReference type="Proteomes" id="UP000018837">
    <property type="component" value="Unassembled WGS sequence"/>
</dbReference>
<dbReference type="AlphaFoldDB" id="W2C2Q1"/>
<dbReference type="InterPro" id="IPR002376">
    <property type="entry name" value="Formyl_transf_N"/>
</dbReference>
<evidence type="ECO:0000256" key="1">
    <source>
        <dbReference type="ARBA" id="ARBA00005054"/>
    </source>
</evidence>
<dbReference type="InterPro" id="IPR036477">
    <property type="entry name" value="Formyl_transf_N_sf"/>
</dbReference>
<feature type="binding site" evidence="4">
    <location>
        <position position="102"/>
    </location>
    <ligand>
        <name>(6R)-10-formyltetrahydrofolate</name>
        <dbReference type="ChEBI" id="CHEBI:195366"/>
    </ligand>
</feature>
<feature type="binding site" evidence="4">
    <location>
        <begin position="12"/>
        <end position="14"/>
    </location>
    <ligand>
        <name>N(1)-(5-phospho-beta-D-ribosyl)glycinamide</name>
        <dbReference type="ChEBI" id="CHEBI:143788"/>
    </ligand>
</feature>
<comment type="caution">
    <text evidence="6">The sequence shown here is derived from an EMBL/GenBank/DDBJ whole genome shotgun (WGS) entry which is preliminary data.</text>
</comment>
<comment type="function">
    <text evidence="4">Catalyzes the transfer of a formyl group from 10-formyltetrahydrofolate to 5-phospho-ribosyl-glycinamide (GAR), producing 5-phospho-ribosyl-N-formylglycinamide (FGAR) and tetrahydrofolate.</text>
</comment>
<dbReference type="UniPathway" id="UPA00074">
    <property type="reaction ID" value="UER00126"/>
</dbReference>
<evidence type="ECO:0000256" key="2">
    <source>
        <dbReference type="ARBA" id="ARBA00022679"/>
    </source>
</evidence>
<dbReference type="EMBL" id="AYUF01000481">
    <property type="protein sequence ID" value="ETK01450.1"/>
    <property type="molecule type" value="Genomic_DNA"/>
</dbReference>
<feature type="site" description="Raises pKa of active site His" evidence="4">
    <location>
        <position position="145"/>
    </location>
</feature>
<dbReference type="NCBIfam" id="TIGR00639">
    <property type="entry name" value="PurN"/>
    <property type="match status" value="1"/>
</dbReference>
<name>W2C2Q1_9BACT</name>
<dbReference type="Gene3D" id="3.40.50.170">
    <property type="entry name" value="Formyl transferase, N-terminal domain"/>
    <property type="match status" value="1"/>
</dbReference>
<reference evidence="6 7" key="1">
    <citation type="submission" date="2013-11" db="EMBL/GenBank/DDBJ databases">
        <title>Single cell genomics of uncultured Tannerella BU063 (oral taxon 286).</title>
        <authorList>
            <person name="Beall C.J."/>
            <person name="Campbell A.G."/>
            <person name="Griffen A.L."/>
            <person name="Podar M."/>
            <person name="Leys E.J."/>
        </authorList>
    </citation>
    <scope>NUCLEOTIDE SEQUENCE [LARGE SCALE GENOMIC DNA]</scope>
    <source>
        <strain evidence="6">Cell 2</strain>
    </source>
</reference>
<dbReference type="GO" id="GO:0006189">
    <property type="term" value="P:'de novo' IMP biosynthetic process"/>
    <property type="evidence" value="ECO:0007669"/>
    <property type="project" value="UniProtKB-UniRule"/>
</dbReference>
<evidence type="ECO:0000313" key="6">
    <source>
        <dbReference type="EMBL" id="ETK01450.1"/>
    </source>
</evidence>
<dbReference type="GO" id="GO:0004644">
    <property type="term" value="F:phosphoribosylglycinamide formyltransferase activity"/>
    <property type="evidence" value="ECO:0007669"/>
    <property type="project" value="UniProtKB-UniRule"/>
</dbReference>
<dbReference type="InterPro" id="IPR004607">
    <property type="entry name" value="GART"/>
</dbReference>
<dbReference type="PANTHER" id="PTHR43369:SF2">
    <property type="entry name" value="PHOSPHORIBOSYLGLYCINAMIDE FORMYLTRANSFERASE"/>
    <property type="match status" value="1"/>
</dbReference>
<organism evidence="6 7">
    <name type="scientific">Tannerella sp. oral taxon BU063 isolate Cell 2</name>
    <dbReference type="NCBI Taxonomy" id="1411148"/>
    <lineage>
        <taxon>Bacteria</taxon>
        <taxon>Pseudomonadati</taxon>
        <taxon>Bacteroidota</taxon>
        <taxon>Bacteroidia</taxon>
        <taxon>Bacteroidales</taxon>
        <taxon>Tannerellaceae</taxon>
        <taxon>Tannerella</taxon>
    </lineage>
</organism>
<evidence type="ECO:0000256" key="4">
    <source>
        <dbReference type="HAMAP-Rule" id="MF_01930"/>
    </source>
</evidence>
<sequence>MKRIAILASGNGSNAENIARYFSGNRSVDIVFICSNNPRARVHERAARLGIPSMTFSNADFADGTAVLKKLSEAAIDFIVLAGFMNKIPDVILQAYPERILNIHPALLPRHGGKGMYGMHVHEAVIAAGDTVTGITIHYINSCYDEGRIVFQAQCPVLPGDSALEVATRVHALEYAYYPQVIEHVVCGSPLPDQA</sequence>
<dbReference type="PANTHER" id="PTHR43369">
    <property type="entry name" value="PHOSPHORIBOSYLGLYCINAMIDE FORMYLTRANSFERASE"/>
    <property type="match status" value="1"/>
</dbReference>
<feature type="active site" description="Proton donor" evidence="4">
    <location>
        <position position="104"/>
    </location>
</feature>
<protein>
    <recommendedName>
        <fullName evidence="4">Phosphoribosylglycinamide formyltransferase</fullName>
        <ecNumber evidence="4">2.1.2.2</ecNumber>
    </recommendedName>
    <alternativeName>
        <fullName evidence="4">5'-phosphoribosylglycinamide transformylase</fullName>
    </alternativeName>
    <alternativeName>
        <fullName evidence="4">GAR transformylase</fullName>
        <shortName evidence="4">GART</shortName>
    </alternativeName>
</protein>
<dbReference type="HAMAP" id="MF_01930">
    <property type="entry name" value="PurN"/>
    <property type="match status" value="1"/>
</dbReference>
<comment type="similarity">
    <text evidence="4">Belongs to the GART family.</text>
</comment>
<gene>
    <name evidence="4" type="primary">purN</name>
    <name evidence="6" type="ORF">N425_09515</name>
</gene>
<comment type="catalytic activity">
    <reaction evidence="4">
        <text>N(1)-(5-phospho-beta-D-ribosyl)glycinamide + (6R)-10-formyltetrahydrofolate = N(2)-formyl-N(1)-(5-phospho-beta-D-ribosyl)glycinamide + (6S)-5,6,7,8-tetrahydrofolate + H(+)</text>
        <dbReference type="Rhea" id="RHEA:15053"/>
        <dbReference type="ChEBI" id="CHEBI:15378"/>
        <dbReference type="ChEBI" id="CHEBI:57453"/>
        <dbReference type="ChEBI" id="CHEBI:143788"/>
        <dbReference type="ChEBI" id="CHEBI:147286"/>
        <dbReference type="ChEBI" id="CHEBI:195366"/>
        <dbReference type="EC" id="2.1.2.2"/>
    </reaction>
</comment>
<dbReference type="PATRIC" id="fig|1411148.3.peg.1512"/>
<accession>W2C2Q1</accession>